<evidence type="ECO:0000259" key="1">
    <source>
        <dbReference type="Pfam" id="PF01814"/>
    </source>
</evidence>
<dbReference type="GeneID" id="87933195"/>
<dbReference type="Proteomes" id="UP001326199">
    <property type="component" value="Unassembled WGS sequence"/>
</dbReference>
<accession>A0ABR0H7F9</accession>
<evidence type="ECO:0000313" key="2">
    <source>
        <dbReference type="EMBL" id="KAK4663817.1"/>
    </source>
</evidence>
<dbReference type="PANTHER" id="PTHR35585:SF1">
    <property type="entry name" value="HHE DOMAIN PROTEIN (AFU_ORTHOLOGUE AFUA_4G00730)"/>
    <property type="match status" value="1"/>
</dbReference>
<comment type="caution">
    <text evidence="2">The sequence shown here is derived from an EMBL/GenBank/DDBJ whole genome shotgun (WGS) entry which is preliminary data.</text>
</comment>
<evidence type="ECO:0000313" key="3">
    <source>
        <dbReference type="Proteomes" id="UP001326199"/>
    </source>
</evidence>
<dbReference type="EMBL" id="JAFFHB010000007">
    <property type="protein sequence ID" value="KAK4663817.1"/>
    <property type="molecule type" value="Genomic_DNA"/>
</dbReference>
<organism evidence="2 3">
    <name type="scientific">Podospora pseudopauciseta</name>
    <dbReference type="NCBI Taxonomy" id="2093780"/>
    <lineage>
        <taxon>Eukaryota</taxon>
        <taxon>Fungi</taxon>
        <taxon>Dikarya</taxon>
        <taxon>Ascomycota</taxon>
        <taxon>Pezizomycotina</taxon>
        <taxon>Sordariomycetes</taxon>
        <taxon>Sordariomycetidae</taxon>
        <taxon>Sordariales</taxon>
        <taxon>Podosporaceae</taxon>
        <taxon>Podospora</taxon>
    </lineage>
</organism>
<name>A0ABR0H7F9_9PEZI</name>
<reference evidence="2 3" key="1">
    <citation type="journal article" date="2023" name="bioRxiv">
        <title>High-quality genome assemblies of four members of thePodospora anserinaspecies complex.</title>
        <authorList>
            <person name="Ament-Velasquez S.L."/>
            <person name="Vogan A.A."/>
            <person name="Wallerman O."/>
            <person name="Hartmann F."/>
            <person name="Gautier V."/>
            <person name="Silar P."/>
            <person name="Giraud T."/>
            <person name="Johannesson H."/>
        </authorList>
    </citation>
    <scope>NUCLEOTIDE SEQUENCE [LARGE SCALE GENOMIC DNA]</scope>
    <source>
        <strain evidence="2 3">CBS 411.78</strain>
    </source>
</reference>
<dbReference type="RefSeq" id="XP_062763783.1">
    <property type="nucleotide sequence ID" value="XM_062912852.1"/>
</dbReference>
<sequence length="251" mass="29189">MRFLLTRSHCRPLLFAATPAMLRNSGPLPKLQWLTSHHTAYNSRSTRHRRHSRSFTNWLFSPHSHQITSTTKRAYKMPTLSDVVKRDHARITDAYHVLVETKPEERNADEFVWALARYLIVENLALIPALEYHISGGSERQRRLSDDYNSINAKLRHMAKYDPSEESFESALKAIWLDLEPHIREETDGDLDELERKMEPEDSRKLGQKYETLRDMLQRPYGAFGVPNAEIMDDVLGTTKEQLMERMGNGI</sequence>
<dbReference type="InterPro" id="IPR012312">
    <property type="entry name" value="Hemerythrin-like"/>
</dbReference>
<feature type="domain" description="Hemerythrin-like" evidence="1">
    <location>
        <begin position="80"/>
        <end position="188"/>
    </location>
</feature>
<dbReference type="Pfam" id="PF01814">
    <property type="entry name" value="Hemerythrin"/>
    <property type="match status" value="1"/>
</dbReference>
<dbReference type="PANTHER" id="PTHR35585">
    <property type="entry name" value="HHE DOMAIN PROTEIN (AFU_ORTHOLOGUE AFUA_4G00730)"/>
    <property type="match status" value="1"/>
</dbReference>
<proteinExistence type="predicted"/>
<protein>
    <recommendedName>
        <fullName evidence="1">Hemerythrin-like domain-containing protein</fullName>
    </recommendedName>
</protein>
<gene>
    <name evidence="2" type="ORF">QC763_502550</name>
</gene>
<keyword evidence="3" id="KW-1185">Reference proteome</keyword>